<dbReference type="InterPro" id="IPR000157">
    <property type="entry name" value="TIR_dom"/>
</dbReference>
<dbReference type="Pfam" id="PF01582">
    <property type="entry name" value="TIR"/>
    <property type="match status" value="1"/>
</dbReference>
<dbReference type="SUPFAM" id="SSF52058">
    <property type="entry name" value="L domain-like"/>
    <property type="match status" value="1"/>
</dbReference>
<dbReference type="InterPro" id="IPR035897">
    <property type="entry name" value="Toll_tir_struct_dom_sf"/>
</dbReference>
<keyword evidence="1" id="KW-0433">Leucine-rich repeat</keyword>
<reference evidence="4" key="2">
    <citation type="submission" date="2015-03" db="UniProtKB">
        <authorList>
            <consortium name="EnsemblPlants"/>
        </authorList>
    </citation>
    <scope>IDENTIFICATION</scope>
</reference>
<dbReference type="PROSITE" id="PS50104">
    <property type="entry name" value="TIR"/>
    <property type="match status" value="1"/>
</dbReference>
<evidence type="ECO:0000259" key="3">
    <source>
        <dbReference type="PROSITE" id="PS50104"/>
    </source>
</evidence>
<name>A0A0D3A1L4_BRAOL</name>
<dbReference type="Proteomes" id="UP000032141">
    <property type="component" value="Chromosome C1"/>
</dbReference>
<dbReference type="AlphaFoldDB" id="A0A0D3A1L4"/>
<dbReference type="Gene3D" id="3.40.50.10140">
    <property type="entry name" value="Toll/interleukin-1 receptor homology (TIR) domain"/>
    <property type="match status" value="1"/>
</dbReference>
<reference evidence="4 5" key="1">
    <citation type="journal article" date="2014" name="Genome Biol.">
        <title>Transcriptome and methylome profiling reveals relics of genome dominance in the mesopolyploid Brassica oleracea.</title>
        <authorList>
            <person name="Parkin I.A."/>
            <person name="Koh C."/>
            <person name="Tang H."/>
            <person name="Robinson S.J."/>
            <person name="Kagale S."/>
            <person name="Clarke W.E."/>
            <person name="Town C.D."/>
            <person name="Nixon J."/>
            <person name="Krishnakumar V."/>
            <person name="Bidwell S.L."/>
            <person name="Denoeud F."/>
            <person name="Belcram H."/>
            <person name="Links M.G."/>
            <person name="Just J."/>
            <person name="Clarke C."/>
            <person name="Bender T."/>
            <person name="Huebert T."/>
            <person name="Mason A.S."/>
            <person name="Pires J.C."/>
            <person name="Barker G."/>
            <person name="Moore J."/>
            <person name="Walley P.G."/>
            <person name="Manoli S."/>
            <person name="Batley J."/>
            <person name="Edwards D."/>
            <person name="Nelson M.N."/>
            <person name="Wang X."/>
            <person name="Paterson A.H."/>
            <person name="King G."/>
            <person name="Bancroft I."/>
            <person name="Chalhoub B."/>
            <person name="Sharpe A.G."/>
        </authorList>
    </citation>
    <scope>NUCLEOTIDE SEQUENCE</scope>
    <source>
        <strain evidence="4 5">cv. TO1000</strain>
    </source>
</reference>
<evidence type="ECO:0000313" key="5">
    <source>
        <dbReference type="Proteomes" id="UP000032141"/>
    </source>
</evidence>
<evidence type="ECO:0000313" key="4">
    <source>
        <dbReference type="EnsemblPlants" id="Bo1g005900.1"/>
    </source>
</evidence>
<dbReference type="Pfam" id="PF07725">
    <property type="entry name" value="LRR_3"/>
    <property type="match status" value="1"/>
</dbReference>
<sequence>MHLPDVQTNRAYPLDSLPQEFDPCHLVELNLSYSHLQKLWGGTKNLDMLKTCKLCHSQQLTEVDDLCKAQNIELIDLQGCTKLQRFPATGQLRHLRVVNLSGCTEIRSIPEVSPNIVELHLQGTGTRELPISLAKFKGKLMSTPHRCKSVTPELVQAIRASKGSIVLLSKSYASSSRCLDELVEIMNCNKELAQKVVAIFYNVAPSDVRLQSGDFGRAFQTTCIGKSEDEKQKWAQALADVAYIQKSKSTVSIR</sequence>
<organism evidence="4 5">
    <name type="scientific">Brassica oleracea var. oleracea</name>
    <dbReference type="NCBI Taxonomy" id="109376"/>
    <lineage>
        <taxon>Eukaryota</taxon>
        <taxon>Viridiplantae</taxon>
        <taxon>Streptophyta</taxon>
        <taxon>Embryophyta</taxon>
        <taxon>Tracheophyta</taxon>
        <taxon>Spermatophyta</taxon>
        <taxon>Magnoliopsida</taxon>
        <taxon>eudicotyledons</taxon>
        <taxon>Gunneridae</taxon>
        <taxon>Pentapetalae</taxon>
        <taxon>rosids</taxon>
        <taxon>malvids</taxon>
        <taxon>Brassicales</taxon>
        <taxon>Brassicaceae</taxon>
        <taxon>Brassiceae</taxon>
        <taxon>Brassica</taxon>
    </lineage>
</organism>
<dbReference type="InterPro" id="IPR032675">
    <property type="entry name" value="LRR_dom_sf"/>
</dbReference>
<proteinExistence type="predicted"/>
<feature type="domain" description="TIR" evidence="3">
    <location>
        <begin position="108"/>
        <end position="254"/>
    </location>
</feature>
<dbReference type="Gramene" id="Bo1g005900.1">
    <property type="protein sequence ID" value="Bo1g005900.1"/>
    <property type="gene ID" value="Bo1g005900"/>
</dbReference>
<dbReference type="GO" id="GO:0007165">
    <property type="term" value="P:signal transduction"/>
    <property type="evidence" value="ECO:0007669"/>
    <property type="project" value="InterPro"/>
</dbReference>
<keyword evidence="2" id="KW-0677">Repeat</keyword>
<dbReference type="InterPro" id="IPR044974">
    <property type="entry name" value="Disease_R_plants"/>
</dbReference>
<protein>
    <recommendedName>
        <fullName evidence="3">TIR domain-containing protein</fullName>
    </recommendedName>
</protein>
<dbReference type="SUPFAM" id="SSF52200">
    <property type="entry name" value="Toll/Interleukin receptor TIR domain"/>
    <property type="match status" value="1"/>
</dbReference>
<dbReference type="HOGENOM" id="CLU_1095587_0_0_1"/>
<dbReference type="GO" id="GO:0006952">
    <property type="term" value="P:defense response"/>
    <property type="evidence" value="ECO:0007669"/>
    <property type="project" value="InterPro"/>
</dbReference>
<dbReference type="STRING" id="109376.A0A0D3A1L4"/>
<dbReference type="InterPro" id="IPR011713">
    <property type="entry name" value="Leu-rich_rpt_3"/>
</dbReference>
<dbReference type="Gene3D" id="3.80.10.10">
    <property type="entry name" value="Ribonuclease Inhibitor"/>
    <property type="match status" value="1"/>
</dbReference>
<dbReference type="EnsemblPlants" id="Bo1g005900.1">
    <property type="protein sequence ID" value="Bo1g005900.1"/>
    <property type="gene ID" value="Bo1g005900"/>
</dbReference>
<dbReference type="PANTHER" id="PTHR11017:SF569">
    <property type="entry name" value="DISEASE RESISTANCE PROTEIN"/>
    <property type="match status" value="1"/>
</dbReference>
<dbReference type="PANTHER" id="PTHR11017">
    <property type="entry name" value="LEUCINE-RICH REPEAT-CONTAINING PROTEIN"/>
    <property type="match status" value="1"/>
</dbReference>
<evidence type="ECO:0000256" key="2">
    <source>
        <dbReference type="ARBA" id="ARBA00022737"/>
    </source>
</evidence>
<dbReference type="SMART" id="SM00255">
    <property type="entry name" value="TIR"/>
    <property type="match status" value="1"/>
</dbReference>
<keyword evidence="5" id="KW-1185">Reference proteome</keyword>
<evidence type="ECO:0000256" key="1">
    <source>
        <dbReference type="ARBA" id="ARBA00022614"/>
    </source>
</evidence>
<accession>A0A0D3A1L4</accession>